<keyword evidence="3" id="KW-0547">Nucleotide-binding</keyword>
<evidence type="ECO:0000259" key="8">
    <source>
        <dbReference type="Pfam" id="PF17042"/>
    </source>
</evidence>
<dbReference type="RefSeq" id="WP_155094889.1">
    <property type="nucleotide sequence ID" value="NZ_WMIE01000002.1"/>
</dbReference>
<feature type="domain" description="Four-carbon acid sugar kinase N-terminal" evidence="7">
    <location>
        <begin position="4"/>
        <end position="222"/>
    </location>
</feature>
<dbReference type="GO" id="GO:0005524">
    <property type="term" value="F:ATP binding"/>
    <property type="evidence" value="ECO:0007669"/>
    <property type="project" value="UniProtKB-KW"/>
</dbReference>
<feature type="domain" description="Four-carbon acid sugar kinase nucleotide binding" evidence="8">
    <location>
        <begin position="247"/>
        <end position="392"/>
    </location>
</feature>
<evidence type="ECO:0000256" key="3">
    <source>
        <dbReference type="ARBA" id="ARBA00022741"/>
    </source>
</evidence>
<evidence type="ECO:0000256" key="2">
    <source>
        <dbReference type="ARBA" id="ARBA00022679"/>
    </source>
</evidence>
<dbReference type="InterPro" id="IPR010737">
    <property type="entry name" value="4-carb_acid_sugar_kinase_N"/>
</dbReference>
<accession>A0A6L6JC13</accession>
<proteinExistence type="inferred from homology"/>
<dbReference type="OrthoDB" id="7686359at2"/>
<dbReference type="Gene3D" id="3.40.50.10840">
    <property type="entry name" value="Putative sugar-binding, N-terminal domain"/>
    <property type="match status" value="1"/>
</dbReference>
<dbReference type="InterPro" id="IPR031475">
    <property type="entry name" value="NBD_C"/>
</dbReference>
<dbReference type="InterPro" id="IPR042213">
    <property type="entry name" value="NBD_C_sf"/>
</dbReference>
<evidence type="ECO:0000313" key="10">
    <source>
        <dbReference type="Proteomes" id="UP000478183"/>
    </source>
</evidence>
<dbReference type="SUPFAM" id="SSF142764">
    <property type="entry name" value="YgbK-like"/>
    <property type="match status" value="1"/>
</dbReference>
<dbReference type="AlphaFoldDB" id="A0A6L6JC13"/>
<dbReference type="InterPro" id="IPR037051">
    <property type="entry name" value="4-carb_acid_sugar_kinase_N_sf"/>
</dbReference>
<keyword evidence="10" id="KW-1185">Reference proteome</keyword>
<evidence type="ECO:0000256" key="6">
    <source>
        <dbReference type="ARBA" id="ARBA00023277"/>
    </source>
</evidence>
<keyword evidence="4 9" id="KW-0418">Kinase</keyword>
<protein>
    <submittedName>
        <fullName evidence="9">Four-carbon acid sugar kinase family protein</fullName>
    </submittedName>
</protein>
<evidence type="ECO:0000259" key="7">
    <source>
        <dbReference type="Pfam" id="PF07005"/>
    </source>
</evidence>
<keyword evidence="2" id="KW-0808">Transferase</keyword>
<evidence type="ECO:0000313" key="9">
    <source>
        <dbReference type="EMBL" id="MTH77551.1"/>
    </source>
</evidence>
<keyword evidence="5" id="KW-0067">ATP-binding</keyword>
<reference evidence="9 10" key="1">
    <citation type="submission" date="2019-11" db="EMBL/GenBank/DDBJ databases">
        <authorList>
            <person name="Dong K."/>
        </authorList>
    </citation>
    <scope>NUCLEOTIDE SEQUENCE [LARGE SCALE GENOMIC DNA]</scope>
    <source>
        <strain evidence="9 10">NBRC 111993</strain>
    </source>
</reference>
<dbReference type="Pfam" id="PF07005">
    <property type="entry name" value="SBD_N"/>
    <property type="match status" value="1"/>
</dbReference>
<comment type="caution">
    <text evidence="9">The sequence shown here is derived from an EMBL/GenBank/DDBJ whole genome shotgun (WGS) entry which is preliminary data.</text>
</comment>
<evidence type="ECO:0000256" key="4">
    <source>
        <dbReference type="ARBA" id="ARBA00022777"/>
    </source>
</evidence>
<keyword evidence="6" id="KW-0119">Carbohydrate metabolism</keyword>
<evidence type="ECO:0000256" key="1">
    <source>
        <dbReference type="ARBA" id="ARBA00005715"/>
    </source>
</evidence>
<dbReference type="EMBL" id="WMIE01000002">
    <property type="protein sequence ID" value="MTH77551.1"/>
    <property type="molecule type" value="Genomic_DNA"/>
</dbReference>
<dbReference type="GO" id="GO:0016301">
    <property type="term" value="F:kinase activity"/>
    <property type="evidence" value="ECO:0007669"/>
    <property type="project" value="UniProtKB-KW"/>
</dbReference>
<dbReference type="Proteomes" id="UP000478183">
    <property type="component" value="Unassembled WGS sequence"/>
</dbReference>
<sequence length="403" mass="42236">MTYVFVADDFTGASDTLATLARAGFRARLFPVVPDPTQIEGLDAFGIATHARSLTRGDITDLAARIGAALAKLAPRFLHIKVCSTFDSSHETGNMALLAHGLAAATGIQRIAVIGGQPSLGRYAVFGTLFARGPDRAVHRIDRHPVMSCHPVTPMHEADLIRHLGQLGLTGLVRIDRGAVETAPFPRFYDALDQRDVEAAGRSLLAEHEPVIVLGASSVAEAWIANQSERPVSTMRNLERTGPVFAFAGSRSSATTAQIASAKGISRLPIAPGDLAANSPARANALAWVRERLSRGQDCLVYLTAEATATSPATLASASADFVLEALRDLAVAGLTVAGGDTSSAVITALRPENLDYACDLCAGVPILTARVNGLTLPVALKGGQMGGADFFEQAIARLKGQS</sequence>
<comment type="similarity">
    <text evidence="1">Belongs to the four-carbon acid sugar kinase family.</text>
</comment>
<organism evidence="9 10">
    <name type="scientific">Paracoccus aestuariivivens</name>
    <dbReference type="NCBI Taxonomy" id="1820333"/>
    <lineage>
        <taxon>Bacteria</taxon>
        <taxon>Pseudomonadati</taxon>
        <taxon>Pseudomonadota</taxon>
        <taxon>Alphaproteobacteria</taxon>
        <taxon>Rhodobacterales</taxon>
        <taxon>Paracoccaceae</taxon>
        <taxon>Paracoccus</taxon>
    </lineage>
</organism>
<gene>
    <name evidence="9" type="ORF">GL286_07415</name>
</gene>
<evidence type="ECO:0000256" key="5">
    <source>
        <dbReference type="ARBA" id="ARBA00022840"/>
    </source>
</evidence>
<dbReference type="Gene3D" id="3.40.980.20">
    <property type="entry name" value="Four-carbon acid sugar kinase, nucleotide binding domain"/>
    <property type="match status" value="1"/>
</dbReference>
<name>A0A6L6JC13_9RHOB</name>
<dbReference type="Pfam" id="PF17042">
    <property type="entry name" value="NBD_C"/>
    <property type="match status" value="1"/>
</dbReference>